<dbReference type="Proteomes" id="UP000814243">
    <property type="component" value="Unassembled WGS sequence"/>
</dbReference>
<organism evidence="14 15">
    <name type="scientific">Spodoptera exigua</name>
    <name type="common">Beet armyworm</name>
    <name type="synonym">Noctua fulgens</name>
    <dbReference type="NCBI Taxonomy" id="7107"/>
    <lineage>
        <taxon>Eukaryota</taxon>
        <taxon>Metazoa</taxon>
        <taxon>Ecdysozoa</taxon>
        <taxon>Arthropoda</taxon>
        <taxon>Hexapoda</taxon>
        <taxon>Insecta</taxon>
        <taxon>Pterygota</taxon>
        <taxon>Neoptera</taxon>
        <taxon>Endopterygota</taxon>
        <taxon>Lepidoptera</taxon>
        <taxon>Glossata</taxon>
        <taxon>Ditrysia</taxon>
        <taxon>Noctuoidea</taxon>
        <taxon>Noctuidae</taxon>
        <taxon>Amphipyrinae</taxon>
        <taxon>Spodoptera</taxon>
    </lineage>
</organism>
<keyword evidence="10" id="KW-1015">Disulfide bond</keyword>
<dbReference type="EMBL" id="JACEFF010000062">
    <property type="protein sequence ID" value="KAH9644817.1"/>
    <property type="molecule type" value="Genomic_DNA"/>
</dbReference>
<proteinExistence type="inferred from homology"/>
<feature type="transmembrane region" description="Helical" evidence="12">
    <location>
        <begin position="78"/>
        <end position="96"/>
    </location>
</feature>
<evidence type="ECO:0000256" key="3">
    <source>
        <dbReference type="ARBA" id="ARBA00012278"/>
    </source>
</evidence>
<evidence type="ECO:0000259" key="13">
    <source>
        <dbReference type="SMART" id="SM00756"/>
    </source>
</evidence>
<keyword evidence="11" id="KW-0676">Redox-active center</keyword>
<reference evidence="14" key="1">
    <citation type="journal article" date="2021" name="G3 (Bethesda)">
        <title>Genome and transcriptome analysis of the beet armyworm Spodoptera exigua reveals targets for pest control. .</title>
        <authorList>
            <person name="Simon S."/>
            <person name="Breeschoten T."/>
            <person name="Jansen H.J."/>
            <person name="Dirks R.P."/>
            <person name="Schranz M.E."/>
            <person name="Ros V.I.D."/>
        </authorList>
    </citation>
    <scope>NUCLEOTIDE SEQUENCE</scope>
    <source>
        <strain evidence="14">TB_SE_WUR_2020</strain>
    </source>
</reference>
<dbReference type="SMART" id="SM00756">
    <property type="entry name" value="VKc"/>
    <property type="match status" value="1"/>
</dbReference>
<dbReference type="InterPro" id="IPR042406">
    <property type="entry name" value="VKORC1/VKORC1L1"/>
</dbReference>
<dbReference type="GO" id="GO:0047057">
    <property type="term" value="F:vitamin-K-epoxide reductase (warfarin-sensitive) activity"/>
    <property type="evidence" value="ECO:0007669"/>
    <property type="project" value="UniProtKB-EC"/>
</dbReference>
<dbReference type="InterPro" id="IPR038354">
    <property type="entry name" value="VKOR_sf"/>
</dbReference>
<evidence type="ECO:0000256" key="7">
    <source>
        <dbReference type="ARBA" id="ARBA00022989"/>
    </source>
</evidence>
<evidence type="ECO:0000256" key="1">
    <source>
        <dbReference type="ARBA" id="ARBA00004477"/>
    </source>
</evidence>
<feature type="transmembrane region" description="Helical" evidence="12">
    <location>
        <begin position="103"/>
        <end position="124"/>
    </location>
</feature>
<dbReference type="CDD" id="cd12917">
    <property type="entry name" value="VKOR_euk"/>
    <property type="match status" value="1"/>
</dbReference>
<keyword evidence="5" id="KW-0874">Quinone</keyword>
<protein>
    <recommendedName>
        <fullName evidence="3">vitamin-K-epoxide reductase (warfarin-sensitive)</fullName>
        <ecNumber evidence="3">1.17.4.4</ecNumber>
    </recommendedName>
</protein>
<dbReference type="PANTHER" id="PTHR14519:SF5">
    <property type="entry name" value="VITAMIN K EPOXIDE REDUCTASE COMPLEX SUBUNIT 1-LIKE PROTEIN 1"/>
    <property type="match status" value="1"/>
</dbReference>
<evidence type="ECO:0000256" key="6">
    <source>
        <dbReference type="ARBA" id="ARBA00022824"/>
    </source>
</evidence>
<evidence type="ECO:0000256" key="2">
    <source>
        <dbReference type="ARBA" id="ARBA00006214"/>
    </source>
</evidence>
<feature type="domain" description="Vitamin K epoxide reductase" evidence="13">
    <location>
        <begin position="11"/>
        <end position="155"/>
    </location>
</feature>
<dbReference type="GO" id="GO:0042373">
    <property type="term" value="P:vitamin K metabolic process"/>
    <property type="evidence" value="ECO:0007669"/>
    <property type="project" value="InterPro"/>
</dbReference>
<comment type="similarity">
    <text evidence="2">Belongs to the VKOR family.</text>
</comment>
<dbReference type="Gene3D" id="1.20.1440.130">
    <property type="entry name" value="VKOR domain"/>
    <property type="match status" value="1"/>
</dbReference>
<sequence>MFQICRSTMKPKSLDRAIALASIFGILLSTYALYVEMAIETHPGYKAACDIAEFASCSRVLSSEFSKGFGLLPEQSTLKIPNCIYGTIFYCLIIFLSSFDQVLVARMLFLVAVSSLPMCVYLAYLLAFVLHDLCIVCVSTYIVNIVLTILTYKKMNALATKKK</sequence>
<keyword evidence="9 12" id="KW-0472">Membrane</keyword>
<keyword evidence="8" id="KW-0560">Oxidoreductase</keyword>
<dbReference type="AlphaFoldDB" id="A0A922MXT3"/>
<evidence type="ECO:0000313" key="14">
    <source>
        <dbReference type="EMBL" id="KAH9644817.1"/>
    </source>
</evidence>
<evidence type="ECO:0000313" key="15">
    <source>
        <dbReference type="Proteomes" id="UP000814243"/>
    </source>
</evidence>
<evidence type="ECO:0000256" key="4">
    <source>
        <dbReference type="ARBA" id="ARBA00022692"/>
    </source>
</evidence>
<evidence type="ECO:0000256" key="5">
    <source>
        <dbReference type="ARBA" id="ARBA00022719"/>
    </source>
</evidence>
<dbReference type="Pfam" id="PF07884">
    <property type="entry name" value="VKOR"/>
    <property type="match status" value="1"/>
</dbReference>
<accession>A0A922MXT3</accession>
<evidence type="ECO:0000256" key="8">
    <source>
        <dbReference type="ARBA" id="ARBA00023002"/>
    </source>
</evidence>
<keyword evidence="7 12" id="KW-1133">Transmembrane helix</keyword>
<dbReference type="GO" id="GO:0005789">
    <property type="term" value="C:endoplasmic reticulum membrane"/>
    <property type="evidence" value="ECO:0007669"/>
    <property type="project" value="UniProtKB-SubCell"/>
</dbReference>
<feature type="transmembrane region" description="Helical" evidence="12">
    <location>
        <begin position="130"/>
        <end position="152"/>
    </location>
</feature>
<evidence type="ECO:0000256" key="10">
    <source>
        <dbReference type="ARBA" id="ARBA00023157"/>
    </source>
</evidence>
<name>A0A922MXT3_SPOEX</name>
<evidence type="ECO:0000256" key="11">
    <source>
        <dbReference type="ARBA" id="ARBA00023284"/>
    </source>
</evidence>
<keyword evidence="6" id="KW-0256">Endoplasmic reticulum</keyword>
<dbReference type="EC" id="1.17.4.4" evidence="3"/>
<dbReference type="InterPro" id="IPR012932">
    <property type="entry name" value="VKOR"/>
</dbReference>
<comment type="subcellular location">
    <subcellularLocation>
        <location evidence="1">Endoplasmic reticulum membrane</location>
        <topology evidence="1">Multi-pass membrane protein</topology>
    </subcellularLocation>
</comment>
<comment type="caution">
    <text evidence="14">The sequence shown here is derived from an EMBL/GenBank/DDBJ whole genome shotgun (WGS) entry which is preliminary data.</text>
</comment>
<gene>
    <name evidence="14" type="ORF">HF086_007905</name>
</gene>
<evidence type="ECO:0000256" key="9">
    <source>
        <dbReference type="ARBA" id="ARBA00023136"/>
    </source>
</evidence>
<keyword evidence="4 12" id="KW-0812">Transmembrane</keyword>
<dbReference type="GO" id="GO:0048038">
    <property type="term" value="F:quinone binding"/>
    <property type="evidence" value="ECO:0007669"/>
    <property type="project" value="UniProtKB-KW"/>
</dbReference>
<dbReference type="PANTHER" id="PTHR14519">
    <property type="entry name" value="VITAMIN K EPOXIDE REDUCTASE COMPLEX, SUBUNIT 1"/>
    <property type="match status" value="1"/>
</dbReference>
<evidence type="ECO:0000256" key="12">
    <source>
        <dbReference type="SAM" id="Phobius"/>
    </source>
</evidence>